<evidence type="ECO:0008006" key="3">
    <source>
        <dbReference type="Google" id="ProtNLM"/>
    </source>
</evidence>
<reference evidence="2" key="2">
    <citation type="journal article" date="2015" name="Data Brief">
        <title>Shoot transcriptome of the giant reed, Arundo donax.</title>
        <authorList>
            <person name="Barrero R.A."/>
            <person name="Guerrero F.D."/>
            <person name="Moolhuijzen P."/>
            <person name="Goolsby J.A."/>
            <person name="Tidwell J."/>
            <person name="Bellgard S.E."/>
            <person name="Bellgard M.I."/>
        </authorList>
    </citation>
    <scope>NUCLEOTIDE SEQUENCE</scope>
    <source>
        <tissue evidence="2">Shoot tissue taken approximately 20 cm above the soil surface</tissue>
    </source>
</reference>
<evidence type="ECO:0000313" key="2">
    <source>
        <dbReference type="EMBL" id="JAD31952.1"/>
    </source>
</evidence>
<dbReference type="AlphaFoldDB" id="A0A0A8ZAR5"/>
<evidence type="ECO:0000256" key="1">
    <source>
        <dbReference type="SAM" id="SignalP"/>
    </source>
</evidence>
<feature type="chain" id="PRO_5002045038" description="Secreted protein" evidence="1">
    <location>
        <begin position="25"/>
        <end position="63"/>
    </location>
</feature>
<sequence>MSWIGTTTAPSVVAALSLLRPASSARNTGDRAESTHLCAAKVLVSTSNATSAHSPVASRPPRW</sequence>
<name>A0A0A8ZAR5_ARUDO</name>
<accession>A0A0A8ZAR5</accession>
<reference evidence="2" key="1">
    <citation type="submission" date="2014-09" db="EMBL/GenBank/DDBJ databases">
        <authorList>
            <person name="Magalhaes I.L.F."/>
            <person name="Oliveira U."/>
            <person name="Santos F.R."/>
            <person name="Vidigal T.H.D.A."/>
            <person name="Brescovit A.D."/>
            <person name="Santos A.J."/>
        </authorList>
    </citation>
    <scope>NUCLEOTIDE SEQUENCE</scope>
    <source>
        <tissue evidence="2">Shoot tissue taken approximately 20 cm above the soil surface</tissue>
    </source>
</reference>
<feature type="signal peptide" evidence="1">
    <location>
        <begin position="1"/>
        <end position="24"/>
    </location>
</feature>
<organism evidence="2">
    <name type="scientific">Arundo donax</name>
    <name type="common">Giant reed</name>
    <name type="synonym">Donax arundinaceus</name>
    <dbReference type="NCBI Taxonomy" id="35708"/>
    <lineage>
        <taxon>Eukaryota</taxon>
        <taxon>Viridiplantae</taxon>
        <taxon>Streptophyta</taxon>
        <taxon>Embryophyta</taxon>
        <taxon>Tracheophyta</taxon>
        <taxon>Spermatophyta</taxon>
        <taxon>Magnoliopsida</taxon>
        <taxon>Liliopsida</taxon>
        <taxon>Poales</taxon>
        <taxon>Poaceae</taxon>
        <taxon>PACMAD clade</taxon>
        <taxon>Arundinoideae</taxon>
        <taxon>Arundineae</taxon>
        <taxon>Arundo</taxon>
    </lineage>
</organism>
<keyword evidence="1" id="KW-0732">Signal</keyword>
<proteinExistence type="predicted"/>
<dbReference type="EMBL" id="GBRH01265943">
    <property type="protein sequence ID" value="JAD31952.1"/>
    <property type="molecule type" value="Transcribed_RNA"/>
</dbReference>
<protein>
    <recommendedName>
        <fullName evidence="3">Secreted protein</fullName>
    </recommendedName>
</protein>